<dbReference type="AlphaFoldDB" id="A0AA88W880"/>
<reference evidence="2" key="1">
    <citation type="submission" date="2022-12" db="EMBL/GenBank/DDBJ databases">
        <title>Draft genome assemblies for two species of Escallonia (Escalloniales).</title>
        <authorList>
            <person name="Chanderbali A."/>
            <person name="Dervinis C."/>
            <person name="Anghel I."/>
            <person name="Soltis D."/>
            <person name="Soltis P."/>
            <person name="Zapata F."/>
        </authorList>
    </citation>
    <scope>NUCLEOTIDE SEQUENCE</scope>
    <source>
        <strain evidence="2">UCBG64.0493</strain>
        <tissue evidence="2">Leaf</tissue>
    </source>
</reference>
<dbReference type="EMBL" id="JAVXUP010000687">
    <property type="protein sequence ID" value="KAK3022886.1"/>
    <property type="molecule type" value="Genomic_DNA"/>
</dbReference>
<keyword evidence="3" id="KW-1185">Reference proteome</keyword>
<gene>
    <name evidence="2" type="ORF">RJ639_045976</name>
</gene>
<evidence type="ECO:0000259" key="1">
    <source>
        <dbReference type="PROSITE" id="PS50994"/>
    </source>
</evidence>
<evidence type="ECO:0000313" key="2">
    <source>
        <dbReference type="EMBL" id="KAK3022886.1"/>
    </source>
</evidence>
<dbReference type="InterPro" id="IPR012337">
    <property type="entry name" value="RNaseH-like_sf"/>
</dbReference>
<dbReference type="GO" id="GO:0003676">
    <property type="term" value="F:nucleic acid binding"/>
    <property type="evidence" value="ECO:0007669"/>
    <property type="project" value="InterPro"/>
</dbReference>
<dbReference type="GO" id="GO:0015074">
    <property type="term" value="P:DNA integration"/>
    <property type="evidence" value="ECO:0007669"/>
    <property type="project" value="InterPro"/>
</dbReference>
<evidence type="ECO:0000313" key="3">
    <source>
        <dbReference type="Proteomes" id="UP001188597"/>
    </source>
</evidence>
<dbReference type="PROSITE" id="PS50994">
    <property type="entry name" value="INTEGRASE"/>
    <property type="match status" value="1"/>
</dbReference>
<dbReference type="PANTHER" id="PTHR48475">
    <property type="entry name" value="RIBONUCLEASE H"/>
    <property type="match status" value="1"/>
</dbReference>
<protein>
    <recommendedName>
        <fullName evidence="1">Integrase catalytic domain-containing protein</fullName>
    </recommendedName>
</protein>
<accession>A0AA88W880</accession>
<sequence>MDLLGPFPMASGQRRFVIVAIDYFTKWTEAESLATINSAKCEDFFGKNVVCHFGVPRALVVDNGKQFDNNNFRTFCTNLSIDLKFTSVAHPQSNGQTEYMNRSILQGLKKKLDEAKGTWVDELPKVLWSYRTTPPSVTGETTFFLCYGTEALLPVEIGVPTIRALHFNEVNNEDGLWANLDLVEEARTQAHELSVNNLSRQRYHSRQNEVIQGDIRKALGEHLLGLREAKLINLKVVIRTLFEPFIPSIPIKEVADALITSLLHLFCHSHLCPFQPHLQSLNLCKIYEPDKLPPAIGNKLPWGHVVMLEETKSKSVKRKPISRFHLLFAKTERVEKLKAGEVEKMKEVVVMRLKVMEVVDLKSQLHYLKLKPDLISRMNYC</sequence>
<organism evidence="2 3">
    <name type="scientific">Escallonia herrerae</name>
    <dbReference type="NCBI Taxonomy" id="1293975"/>
    <lineage>
        <taxon>Eukaryota</taxon>
        <taxon>Viridiplantae</taxon>
        <taxon>Streptophyta</taxon>
        <taxon>Embryophyta</taxon>
        <taxon>Tracheophyta</taxon>
        <taxon>Spermatophyta</taxon>
        <taxon>Magnoliopsida</taxon>
        <taxon>eudicotyledons</taxon>
        <taxon>Gunneridae</taxon>
        <taxon>Pentapetalae</taxon>
        <taxon>asterids</taxon>
        <taxon>campanulids</taxon>
        <taxon>Escalloniales</taxon>
        <taxon>Escalloniaceae</taxon>
        <taxon>Escallonia</taxon>
    </lineage>
</organism>
<dbReference type="InterPro" id="IPR036397">
    <property type="entry name" value="RNaseH_sf"/>
</dbReference>
<dbReference type="Gene3D" id="3.30.420.10">
    <property type="entry name" value="Ribonuclease H-like superfamily/Ribonuclease H"/>
    <property type="match status" value="1"/>
</dbReference>
<dbReference type="Proteomes" id="UP001188597">
    <property type="component" value="Unassembled WGS sequence"/>
</dbReference>
<proteinExistence type="predicted"/>
<dbReference type="InterPro" id="IPR001584">
    <property type="entry name" value="Integrase_cat-core"/>
</dbReference>
<dbReference type="Pfam" id="PF00665">
    <property type="entry name" value="rve"/>
    <property type="match status" value="1"/>
</dbReference>
<name>A0AA88W880_9ASTE</name>
<dbReference type="SUPFAM" id="SSF53098">
    <property type="entry name" value="Ribonuclease H-like"/>
    <property type="match status" value="1"/>
</dbReference>
<feature type="domain" description="Integrase catalytic" evidence="1">
    <location>
        <begin position="1"/>
        <end position="162"/>
    </location>
</feature>
<dbReference type="PANTHER" id="PTHR48475:SF2">
    <property type="entry name" value="RIBONUCLEASE H"/>
    <property type="match status" value="1"/>
</dbReference>
<comment type="caution">
    <text evidence="2">The sequence shown here is derived from an EMBL/GenBank/DDBJ whole genome shotgun (WGS) entry which is preliminary data.</text>
</comment>